<dbReference type="SFLD" id="SFLDS00003">
    <property type="entry name" value="Haloacid_Dehalogenase"/>
    <property type="match status" value="1"/>
</dbReference>
<organism evidence="3 4">
    <name type="scientific">Rhodococcus sovatensis</name>
    <dbReference type="NCBI Taxonomy" id="1805840"/>
    <lineage>
        <taxon>Bacteria</taxon>
        <taxon>Bacillati</taxon>
        <taxon>Actinomycetota</taxon>
        <taxon>Actinomycetes</taxon>
        <taxon>Mycobacteriales</taxon>
        <taxon>Nocardiaceae</taxon>
        <taxon>Rhodococcus</taxon>
    </lineage>
</organism>
<dbReference type="SUPFAM" id="SSF56784">
    <property type="entry name" value="HAD-like"/>
    <property type="match status" value="1"/>
</dbReference>
<dbReference type="Pfam" id="PF00702">
    <property type="entry name" value="Hydrolase"/>
    <property type="match status" value="1"/>
</dbReference>
<dbReference type="NCBIfam" id="TIGR01428">
    <property type="entry name" value="HAD_type_II"/>
    <property type="match status" value="1"/>
</dbReference>
<comment type="similarity">
    <text evidence="1">Belongs to the HAD-like hydrolase superfamily. S-2-haloalkanoic acid dehalogenase family.</text>
</comment>
<dbReference type="Gene3D" id="1.10.150.240">
    <property type="entry name" value="Putative phosphatase, domain 2"/>
    <property type="match status" value="1"/>
</dbReference>
<dbReference type="EMBL" id="CP147846">
    <property type="protein sequence ID" value="WXG71325.1"/>
    <property type="molecule type" value="Genomic_DNA"/>
</dbReference>
<evidence type="ECO:0000256" key="2">
    <source>
        <dbReference type="ARBA" id="ARBA00022801"/>
    </source>
</evidence>
<dbReference type="InterPro" id="IPR006328">
    <property type="entry name" value="2-HAD"/>
</dbReference>
<dbReference type="Gene3D" id="3.40.50.1000">
    <property type="entry name" value="HAD superfamily/HAD-like"/>
    <property type="match status" value="1"/>
</dbReference>
<evidence type="ECO:0000256" key="1">
    <source>
        <dbReference type="ARBA" id="ARBA00008106"/>
    </source>
</evidence>
<dbReference type="SFLD" id="SFLDG01129">
    <property type="entry name" value="C1.5:_HAD__Beta-PGM__Phosphata"/>
    <property type="match status" value="1"/>
</dbReference>
<name>A0ABZ2PQ83_9NOCA</name>
<dbReference type="PANTHER" id="PTHR43316">
    <property type="entry name" value="HYDROLASE, HALOACID DELAHOGENASE-RELATED"/>
    <property type="match status" value="1"/>
</dbReference>
<dbReference type="InterPro" id="IPR023214">
    <property type="entry name" value="HAD_sf"/>
</dbReference>
<accession>A0ABZ2PQ83</accession>
<dbReference type="InterPro" id="IPR023198">
    <property type="entry name" value="PGP-like_dom2"/>
</dbReference>
<evidence type="ECO:0000313" key="3">
    <source>
        <dbReference type="EMBL" id="WXG71325.1"/>
    </source>
</evidence>
<dbReference type="NCBIfam" id="TIGR01493">
    <property type="entry name" value="HAD-SF-IA-v2"/>
    <property type="match status" value="1"/>
</dbReference>
<keyword evidence="4" id="KW-1185">Reference proteome</keyword>
<evidence type="ECO:0000313" key="4">
    <source>
        <dbReference type="Proteomes" id="UP001432000"/>
    </source>
</evidence>
<dbReference type="InterPro" id="IPR036412">
    <property type="entry name" value="HAD-like_sf"/>
</dbReference>
<dbReference type="Proteomes" id="UP001432000">
    <property type="component" value="Chromosome"/>
</dbReference>
<gene>
    <name evidence="3" type="ORF">WDS16_13065</name>
</gene>
<dbReference type="InterPro" id="IPR006439">
    <property type="entry name" value="HAD-SF_hydro_IA"/>
</dbReference>
<dbReference type="PANTHER" id="PTHR43316:SF3">
    <property type="entry name" value="HALOACID DEHALOGENASE, TYPE II (AFU_ORTHOLOGUE AFUA_2G07750)-RELATED"/>
    <property type="match status" value="1"/>
</dbReference>
<reference evidence="3 4" key="1">
    <citation type="submission" date="2024-03" db="EMBL/GenBank/DDBJ databases">
        <title>Natural products discovery in diverse microorganisms through a two-stage MS feature dereplication strategy.</title>
        <authorList>
            <person name="Zhang R."/>
        </authorList>
    </citation>
    <scope>NUCLEOTIDE SEQUENCE [LARGE SCALE GENOMIC DNA]</scope>
    <source>
        <strain evidence="3 4">18930</strain>
    </source>
</reference>
<proteinExistence type="inferred from homology"/>
<dbReference type="RefSeq" id="WP_338893056.1">
    <property type="nucleotide sequence ID" value="NZ_CP147846.1"/>
</dbReference>
<protein>
    <submittedName>
        <fullName evidence="3">Haloacid dehalogenase type II</fullName>
    </submittedName>
</protein>
<sequence>MTAGSGASKALLFDVFGTVVDWRTSVAAQCAVALPPHVDSYAFADRWRSLYQPAMEQVRSGARDFTRLDDLHRESLRTVLSEFEITLPDEEVSALNFAWHRLEPWPDSVDGIGRLKSRFIVAPLSNGNISLLLDMAKNAGLPWDAILGAEAARAYKPTPEAYLRTADILGLAPHDCTMVAAHNSDLAAARDCGFETVFVRRPLEHGNAQATDLAAESDWTYCVDSITDLADLLGC</sequence>
<keyword evidence="2" id="KW-0378">Hydrolase</keyword>
<dbReference type="InterPro" id="IPR051540">
    <property type="entry name" value="S-2-haloacid_dehalogenase"/>
</dbReference>
<dbReference type="CDD" id="cd02588">
    <property type="entry name" value="HAD_L2-DEX"/>
    <property type="match status" value="1"/>
</dbReference>